<proteinExistence type="predicted"/>
<dbReference type="EMBL" id="KJ124630">
    <property type="protein sequence ID" value="AJD25281.1"/>
    <property type="molecule type" value="Transcribed_RNA"/>
</dbReference>
<protein>
    <submittedName>
        <fullName evidence="1">Clone 836 transcribed RNA sequence</fullName>
    </submittedName>
</protein>
<sequence>MKDKSIYEKCMQKRPNALPPLISLVWPSSKAGTFHWHHQKQLFTKLNGKYRAMVLNCPHLETIPFGSMLLAHLLSPLLSP</sequence>
<organism evidence="1">
    <name type="scientific">Plectreurys tristis</name>
    <name type="common">Spider</name>
    <name type="synonym">Plectreurys bispinosus</name>
    <dbReference type="NCBI Taxonomy" id="33319"/>
    <lineage>
        <taxon>Eukaryota</taxon>
        <taxon>Metazoa</taxon>
        <taxon>Ecdysozoa</taxon>
        <taxon>Arthropoda</taxon>
        <taxon>Chelicerata</taxon>
        <taxon>Arachnida</taxon>
        <taxon>Araneae</taxon>
        <taxon>Araneomorphae</taxon>
        <taxon>Haplogynae</taxon>
        <taxon>Pholcoidea</taxon>
        <taxon>Plectreuridae</taxon>
        <taxon>Plectreurys</taxon>
    </lineage>
</organism>
<reference evidence="1" key="1">
    <citation type="journal article" date="2014" name="J. Venom Res.">
        <title>Plectreurys tristis venome: A proteomic and transcriptomic analysis.</title>
        <authorList>
            <person name="Zobel-Thropp P.A."/>
            <person name="Thomas E.Z."/>
            <person name="David C.L."/>
            <person name="Breci L.A."/>
            <person name="Binford G.J."/>
        </authorList>
    </citation>
    <scope>NUCLEOTIDE SEQUENCE</scope>
    <source>
        <tissue evidence="1">Venom gland</tissue>
    </source>
</reference>
<accession>A0A0C4W4D4</accession>
<evidence type="ECO:0000313" key="1">
    <source>
        <dbReference type="EMBL" id="AJD25281.1"/>
    </source>
</evidence>
<name>A0A0C4W4D4_PLETR</name>
<dbReference type="AlphaFoldDB" id="A0A0C4W4D4"/>